<reference evidence="3" key="1">
    <citation type="journal article" date="2019" name="Int. J. Syst. Evol. Microbiol.">
        <title>The Global Catalogue of Microorganisms (GCM) 10K type strain sequencing project: providing services to taxonomists for standard genome sequencing and annotation.</title>
        <authorList>
            <consortium name="The Broad Institute Genomics Platform"/>
            <consortium name="The Broad Institute Genome Sequencing Center for Infectious Disease"/>
            <person name="Wu L."/>
            <person name="Ma J."/>
        </authorList>
    </citation>
    <scope>NUCLEOTIDE SEQUENCE [LARGE SCALE GENOMIC DNA]</scope>
    <source>
        <strain evidence="3">JCM 16908</strain>
    </source>
</reference>
<accession>A0ABP7HGC6</accession>
<protein>
    <submittedName>
        <fullName evidence="2">Uncharacterized protein</fullName>
    </submittedName>
</protein>
<dbReference type="EMBL" id="BAAAZR010000001">
    <property type="protein sequence ID" value="GAA3791578.1"/>
    <property type="molecule type" value="Genomic_DNA"/>
</dbReference>
<keyword evidence="1" id="KW-1133">Transmembrane helix</keyword>
<keyword evidence="1" id="KW-0812">Transmembrane</keyword>
<keyword evidence="1" id="KW-0472">Membrane</keyword>
<gene>
    <name evidence="2" type="ORF">GCM10022226_08220</name>
</gene>
<evidence type="ECO:0000313" key="2">
    <source>
        <dbReference type="EMBL" id="GAA3791578.1"/>
    </source>
</evidence>
<comment type="caution">
    <text evidence="2">The sequence shown here is derived from an EMBL/GenBank/DDBJ whole genome shotgun (WGS) entry which is preliminary data.</text>
</comment>
<sequence length="260" mass="28020">MGYTEHDLRAALAERVQGGPPDVREIVRRGRALRRRRAAAGVTLAAALATAVVLLVPRLVGIGSVDKVPPMAATVTLRPHPTPVLSGSDRSRPLIKEHRSDRLGVATTITFQRLSHYTSFWVICADPKAFVVVDQREGRKGRSGMSAGPCGVGGFVISGGSPASSRLERPGSVKVWVLPPDPPVVRSGRADNEYRCKALRKDLGLCDGMYLSAELIRPGVVERLAALIGPERGRWKIQIHDRVGATVPWTPGPDEPVTLD</sequence>
<organism evidence="2 3">
    <name type="scientific">Sphaerisporangium flaviroseum</name>
    <dbReference type="NCBI Taxonomy" id="509199"/>
    <lineage>
        <taxon>Bacteria</taxon>
        <taxon>Bacillati</taxon>
        <taxon>Actinomycetota</taxon>
        <taxon>Actinomycetes</taxon>
        <taxon>Streptosporangiales</taxon>
        <taxon>Streptosporangiaceae</taxon>
        <taxon>Sphaerisporangium</taxon>
    </lineage>
</organism>
<proteinExistence type="predicted"/>
<evidence type="ECO:0000256" key="1">
    <source>
        <dbReference type="SAM" id="Phobius"/>
    </source>
</evidence>
<dbReference type="Proteomes" id="UP001500888">
    <property type="component" value="Unassembled WGS sequence"/>
</dbReference>
<evidence type="ECO:0000313" key="3">
    <source>
        <dbReference type="Proteomes" id="UP001500888"/>
    </source>
</evidence>
<feature type="transmembrane region" description="Helical" evidence="1">
    <location>
        <begin position="38"/>
        <end position="60"/>
    </location>
</feature>
<keyword evidence="3" id="KW-1185">Reference proteome</keyword>
<name>A0ABP7HGC6_9ACTN</name>